<keyword evidence="1" id="KW-0378">Hydrolase</keyword>
<reference evidence="1" key="1">
    <citation type="submission" date="2022-07" db="EMBL/GenBank/DDBJ databases">
        <title>Phylogenomic reconstructions and comparative analyses of Kickxellomycotina fungi.</title>
        <authorList>
            <person name="Reynolds N.K."/>
            <person name="Stajich J.E."/>
            <person name="Barry K."/>
            <person name="Grigoriev I.V."/>
            <person name="Crous P."/>
            <person name="Smith M.E."/>
        </authorList>
    </citation>
    <scope>NUCLEOTIDE SEQUENCE</scope>
    <source>
        <strain evidence="1">CBS 190363</strain>
    </source>
</reference>
<dbReference type="EC" id="3.4.24.37" evidence="1"/>
<proteinExistence type="predicted"/>
<name>A0ACC1LZP0_9FUNG</name>
<gene>
    <name evidence="1" type="primary">PRD1_1</name>
    <name evidence="1" type="ORF">IWW38_004080</name>
</gene>
<comment type="caution">
    <text evidence="1">The sequence shown here is derived from an EMBL/GenBank/DDBJ whole genome shotgun (WGS) entry which is preliminary data.</text>
</comment>
<evidence type="ECO:0000313" key="2">
    <source>
        <dbReference type="Proteomes" id="UP001139981"/>
    </source>
</evidence>
<dbReference type="Proteomes" id="UP001139981">
    <property type="component" value="Unassembled WGS sequence"/>
</dbReference>
<feature type="non-terminal residue" evidence="1">
    <location>
        <position position="346"/>
    </location>
</feature>
<evidence type="ECO:0000313" key="1">
    <source>
        <dbReference type="EMBL" id="KAJ2890535.1"/>
    </source>
</evidence>
<keyword evidence="2" id="KW-1185">Reference proteome</keyword>
<protein>
    <submittedName>
        <fullName evidence="1">Metalloendopeptidase</fullName>
        <ecNumber evidence="1">3.4.24.37</ecNumber>
    </submittedName>
</protein>
<accession>A0ACC1LZP0</accession>
<sequence length="346" mass="39009">MSVPSSVAKGTVLNFNLGPADIERIADALIAQDKKVQDSVAAEANPTFANVIVPLAALENEQIVDYSVIIFLQNVSTDKDVRDASTAADRKLRAFGIESMMREDVYKAVRAVFDNADEMASLGPEDRRLVEKMEQAFRHHGLALDKEQREQLGKIKTRLSELAIEFNRNINEGDDRAVFTREELEGLPSDFFEGRDTEIVNGQEGFIVTTKYPDYVAVIGKAKREETREHMYLVDHQRCPENIPILQEAVGLRLEAAQLLGYRTHAELALKKKMAKEPAAVLEFIDDLRSRLSDLAGKELNEVVALKKADMEAAGKEYTDFYGWDSRFYSNLVKEKKHNIDDEEVK</sequence>
<dbReference type="EMBL" id="JANBVB010001315">
    <property type="protein sequence ID" value="KAJ2890535.1"/>
    <property type="molecule type" value="Genomic_DNA"/>
</dbReference>
<organism evidence="1 2">
    <name type="scientific">Coemansia aciculifera</name>
    <dbReference type="NCBI Taxonomy" id="417176"/>
    <lineage>
        <taxon>Eukaryota</taxon>
        <taxon>Fungi</taxon>
        <taxon>Fungi incertae sedis</taxon>
        <taxon>Zoopagomycota</taxon>
        <taxon>Kickxellomycotina</taxon>
        <taxon>Kickxellomycetes</taxon>
        <taxon>Kickxellales</taxon>
        <taxon>Kickxellaceae</taxon>
        <taxon>Coemansia</taxon>
    </lineage>
</organism>